<name>A0A7C4NS70_9BACT</name>
<dbReference type="SUPFAM" id="SSF53613">
    <property type="entry name" value="Ribokinase-like"/>
    <property type="match status" value="1"/>
</dbReference>
<evidence type="ECO:0000313" key="1">
    <source>
        <dbReference type="EMBL" id="HGQ85700.1"/>
    </source>
</evidence>
<proteinExistence type="predicted"/>
<gene>
    <name evidence="1" type="ORF">ENT66_05055</name>
</gene>
<reference evidence="1" key="1">
    <citation type="journal article" date="2020" name="mSystems">
        <title>Genome- and Community-Level Interaction Insights into Carbon Utilization and Element Cycling Functions of Hydrothermarchaeota in Hydrothermal Sediment.</title>
        <authorList>
            <person name="Zhou Z."/>
            <person name="Liu Y."/>
            <person name="Xu W."/>
            <person name="Pan J."/>
            <person name="Luo Z.H."/>
            <person name="Li M."/>
        </authorList>
    </citation>
    <scope>NUCLEOTIDE SEQUENCE [LARGE SCALE GENOMIC DNA]</scope>
    <source>
        <strain evidence="1">SpSt-6</strain>
    </source>
</reference>
<dbReference type="InterPro" id="IPR029056">
    <property type="entry name" value="Ribokinase-like"/>
</dbReference>
<protein>
    <recommendedName>
        <fullName evidence="2">Carbohydrate kinase PfkB domain-containing protein</fullName>
    </recommendedName>
</protein>
<comment type="caution">
    <text evidence="1">The sequence shown here is derived from an EMBL/GenBank/DDBJ whole genome shotgun (WGS) entry which is preliminary data.</text>
</comment>
<dbReference type="AlphaFoldDB" id="A0A7C4NS70"/>
<organism evidence="1">
    <name type="scientific">Thermodesulfobacterium geofontis</name>
    <dbReference type="NCBI Taxonomy" id="1295609"/>
    <lineage>
        <taxon>Bacteria</taxon>
        <taxon>Pseudomonadati</taxon>
        <taxon>Thermodesulfobacteriota</taxon>
        <taxon>Thermodesulfobacteria</taxon>
        <taxon>Thermodesulfobacteriales</taxon>
        <taxon>Thermodesulfobacteriaceae</taxon>
        <taxon>Thermodesulfobacterium</taxon>
    </lineage>
</organism>
<dbReference type="Gene3D" id="3.40.1190.20">
    <property type="match status" value="1"/>
</dbReference>
<dbReference type="EMBL" id="DSZN01000086">
    <property type="protein sequence ID" value="HGQ85700.1"/>
    <property type="molecule type" value="Genomic_DNA"/>
</dbReference>
<sequence>MEGVTCDVCVIGRITKDIIRIGNIRKELTGGSAYYVSMALKSLGVKPFVITKLHKNDEYLLEDLKRNDIPFLLKESESTTIFENIYEGDFRTQRVLSIASSFTIEDLPDVTPKIFYVGTLTKGDIPVDMLVFLKKELQ</sequence>
<dbReference type="GO" id="GO:0003824">
    <property type="term" value="F:catalytic activity"/>
    <property type="evidence" value="ECO:0007669"/>
    <property type="project" value="UniProtKB-ARBA"/>
</dbReference>
<evidence type="ECO:0008006" key="2">
    <source>
        <dbReference type="Google" id="ProtNLM"/>
    </source>
</evidence>
<accession>A0A7C4NS70</accession>